<dbReference type="AlphaFoldDB" id="A0A6I6HCF1"/>
<dbReference type="EMBL" id="CP046621">
    <property type="protein sequence ID" value="QGW77525.1"/>
    <property type="molecule type" value="Genomic_DNA"/>
</dbReference>
<evidence type="ECO:0000256" key="2">
    <source>
        <dbReference type="ARBA" id="ARBA00023125"/>
    </source>
</evidence>
<dbReference type="InterPro" id="IPR016032">
    <property type="entry name" value="Sig_transdc_resp-reg_C-effctor"/>
</dbReference>
<dbReference type="InterPro" id="IPR011990">
    <property type="entry name" value="TPR-like_helical_dom_sf"/>
</dbReference>
<dbReference type="Gene3D" id="1.25.40.10">
    <property type="entry name" value="Tetratricopeptide repeat domain"/>
    <property type="match status" value="1"/>
</dbReference>
<dbReference type="PROSITE" id="PS50043">
    <property type="entry name" value="HTH_LUXR_2"/>
    <property type="match status" value="1"/>
</dbReference>
<dbReference type="GO" id="GO:0003677">
    <property type="term" value="F:DNA binding"/>
    <property type="evidence" value="ECO:0007669"/>
    <property type="project" value="UniProtKB-KW"/>
</dbReference>
<evidence type="ECO:0000256" key="1">
    <source>
        <dbReference type="ARBA" id="ARBA00023015"/>
    </source>
</evidence>
<dbReference type="SUPFAM" id="SSF46894">
    <property type="entry name" value="C-terminal effector domain of the bipartite response regulators"/>
    <property type="match status" value="1"/>
</dbReference>
<dbReference type="Gene3D" id="1.10.10.10">
    <property type="entry name" value="Winged helix-like DNA-binding domain superfamily/Winged helix DNA-binding domain"/>
    <property type="match status" value="1"/>
</dbReference>
<dbReference type="CDD" id="cd06170">
    <property type="entry name" value="LuxR_C_like"/>
    <property type="match status" value="1"/>
</dbReference>
<dbReference type="InterPro" id="IPR027417">
    <property type="entry name" value="P-loop_NTPase"/>
</dbReference>
<name>A0A6I6HCF1_9PSED</name>
<evidence type="ECO:0000313" key="5">
    <source>
        <dbReference type="EMBL" id="QGW77525.1"/>
    </source>
</evidence>
<organism evidence="5 6">
    <name type="scientific">Pseudomonas alkylphenolica</name>
    <dbReference type="NCBI Taxonomy" id="237609"/>
    <lineage>
        <taxon>Bacteria</taxon>
        <taxon>Pseudomonadati</taxon>
        <taxon>Pseudomonadota</taxon>
        <taxon>Gammaproteobacteria</taxon>
        <taxon>Pseudomonadales</taxon>
        <taxon>Pseudomonadaceae</taxon>
        <taxon>Pseudomonas</taxon>
    </lineage>
</organism>
<dbReference type="Pfam" id="PF25873">
    <property type="entry name" value="WHD_MalT"/>
    <property type="match status" value="1"/>
</dbReference>
<dbReference type="Pfam" id="PF00196">
    <property type="entry name" value="GerE"/>
    <property type="match status" value="1"/>
</dbReference>
<dbReference type="PANTHER" id="PTHR44688">
    <property type="entry name" value="DNA-BINDING TRANSCRIPTIONAL ACTIVATOR DEVR_DOSR"/>
    <property type="match status" value="1"/>
</dbReference>
<dbReference type="Pfam" id="PF17874">
    <property type="entry name" value="TPR_MalT"/>
    <property type="match status" value="1"/>
</dbReference>
<dbReference type="InterPro" id="IPR036388">
    <property type="entry name" value="WH-like_DNA-bd_sf"/>
</dbReference>
<dbReference type="GO" id="GO:0006355">
    <property type="term" value="P:regulation of DNA-templated transcription"/>
    <property type="evidence" value="ECO:0007669"/>
    <property type="project" value="InterPro"/>
</dbReference>
<gene>
    <name evidence="5" type="ORF">GPJ81_12795</name>
</gene>
<dbReference type="Proteomes" id="UP000426235">
    <property type="component" value="Chromosome"/>
</dbReference>
<evidence type="ECO:0000259" key="4">
    <source>
        <dbReference type="PROSITE" id="PS50043"/>
    </source>
</evidence>
<evidence type="ECO:0000313" key="6">
    <source>
        <dbReference type="Proteomes" id="UP000426235"/>
    </source>
</evidence>
<dbReference type="PRINTS" id="PR00038">
    <property type="entry name" value="HTHLUXR"/>
</dbReference>
<keyword evidence="6" id="KW-1185">Reference proteome</keyword>
<dbReference type="SMART" id="SM00421">
    <property type="entry name" value="HTH_LUXR"/>
    <property type="match status" value="1"/>
</dbReference>
<reference evidence="5" key="1">
    <citation type="submission" date="2019-12" db="EMBL/GenBank/DDBJ databases">
        <title>Hybrid Genome Assemblies of two High G+C Isolates from Undergraduate Microbiology Courses.</title>
        <authorList>
            <person name="Ne Ville C.J."/>
            <person name="Enright D."/>
            <person name="Hernandez I."/>
            <person name="Dodsworth J."/>
            <person name="Orwin P.M."/>
        </authorList>
    </citation>
    <scope>NUCLEOTIDE SEQUENCE [LARGE SCALE GENOMIC DNA]</scope>
    <source>
        <strain evidence="5">Neo</strain>
    </source>
</reference>
<dbReference type="InterPro" id="IPR041617">
    <property type="entry name" value="TPR_MalT"/>
</dbReference>
<keyword evidence="3" id="KW-0804">Transcription</keyword>
<evidence type="ECO:0000256" key="3">
    <source>
        <dbReference type="ARBA" id="ARBA00023163"/>
    </source>
</evidence>
<dbReference type="SUPFAM" id="SSF52540">
    <property type="entry name" value="P-loop containing nucleoside triphosphate hydrolases"/>
    <property type="match status" value="1"/>
</dbReference>
<proteinExistence type="predicted"/>
<dbReference type="InterPro" id="IPR059106">
    <property type="entry name" value="WHD_MalT"/>
</dbReference>
<dbReference type="InterPro" id="IPR000792">
    <property type="entry name" value="Tscrpt_reg_LuxR_C"/>
</dbReference>
<dbReference type="PANTHER" id="PTHR44688:SF16">
    <property type="entry name" value="DNA-BINDING TRANSCRIPTIONAL ACTIVATOR DEVR_DOSR"/>
    <property type="match status" value="1"/>
</dbReference>
<feature type="domain" description="HTH luxR-type" evidence="4">
    <location>
        <begin position="913"/>
        <end position="978"/>
    </location>
</feature>
<protein>
    <submittedName>
        <fullName evidence="5">Helix-turn-helix transcriptional regulator</fullName>
    </submittedName>
</protein>
<accession>A0A6I6HCF1</accession>
<keyword evidence="2" id="KW-0238">DNA-binding</keyword>
<sequence>MSSQRCSAVQGSLLRQAARCFSSKTRTSAPRRFSLALMWFGLPYKGAVRELPIRGRAVTLMLVPQLGRCSSAPILERTGPPRRQPKVGCMEGFRRSSNEPVQGVVPVPRPGKFLAPASLPGQLDRAALLPLTEQQPGLRLLLISACAGAGKTMLLSQYQARCVAEGQRVLWCNLDPADNDPLRLAAMLHTGLRDLGLVPASDSLPVAETLEPALLEQIAASNQPFAVLLDGFEVICAPAALAFIQQLLAVLPAHGTLALASRTLPALNLGRLRALGQLHEVNSESLRLSLDDTTHYLRQSHQLVLGADDIARLHQCTEGWITGLFLATLSLKRHDDPAAFIDAFSGAHPALAEYFTEDVLARLDEPCQRFLLQTCVLPQFTASLCDAVSSGHSSAAMIQTLQQANLFVLATDEQRLHFRYQRLFAEFLRHTLAKRHPAWPEQLHHAAAQWFFAADQCEEALEHLFATDNLDEAAEQLVAHVDHLVENGHTSLLMRWLSRIPDEVRDMHPRLGIAYAWALVHGRRYKEALQLMQTPALAGQPHHIHCLLLLLNDRVAEAQHSSQALLQSLPAESKSPYRISAYVLACCMYYSGRYGEARQLLSSDKLREAQSESPYLRDVADSLEALLDITQGQLDTGMSRLLAASRRSRETLAGTPPVGFPVLQTALCLVMYETDALEQAQHRLLELLPYARDHAAPDSLISTHVLLARITYLNGDRPGWMRYLAELDQMGRVAGSTRILCSTWLERARVATLEKRLDAADHAMRSAEQLNDWDRPGVLLTANDVDTPYIARQRLNIAQGSADPDELLQAMDQALARKQHRRALKLRLLLALALEACKQPKQALEQLSLALSIASPVGFIRTFLDEGTPLAALLERWAVTFHGQESALGVEARFVAHLLQRSHTSPVLEAKAEDTPPNSLSNRELQVLRLLALGYRNREIAEKMFLSELTVKSHLRKINTKLGASGRTEAVSIARSNGLLD</sequence>
<keyword evidence="1" id="KW-0805">Transcription regulation</keyword>